<sequence>MKKTHSHQHSHQSSEKDTLSQTHFPCEQCGADLLYSPDEEQLVCDYCGFKNIIPVSYQEIKEYDFNTALNELERLKHGGDNSTISIIQCPSCAAEFSLEEEFSADCPFCGTPVVTSTDHARFIQPESLLPFRITDKQAVAAFDQWVGSLWFAPSKLKKISRRDEKLTGVYLPYWTYDSKTENRYRGQRGTIYYERQVYYAVIDGRRVRQVRSIPKVRWRPVSGHISQHFDDILIGASKTLPRTIIDHLEPWDLHNLVPYSEAYLSGFHSELYQVTVDKGFMQAKNIMNRQIDRAVRRDIGGDQQRVAQIDTQHYNTTFKHLLLPIWSAAFKYRGKTYRYVINGRNGKIHGERPYSFVKITLAAIAFVIALGTGLYFLEKSGAFKQVNVQYHSSPYSNDLYY</sequence>
<keyword evidence="2" id="KW-0547">Nucleotide-binding</keyword>
<organism evidence="2">
    <name type="scientific">Leucothrix mucor</name>
    <dbReference type="NCBI Taxonomy" id="45248"/>
    <lineage>
        <taxon>Bacteria</taxon>
        <taxon>Pseudomonadati</taxon>
        <taxon>Pseudomonadota</taxon>
        <taxon>Gammaproteobacteria</taxon>
        <taxon>Thiotrichales</taxon>
        <taxon>Thiotrichaceae</taxon>
        <taxon>Leucothrix</taxon>
    </lineage>
</organism>
<keyword evidence="2" id="KW-0347">Helicase</keyword>
<keyword evidence="1" id="KW-0812">Transmembrane</keyword>
<keyword evidence="1" id="KW-0472">Membrane</keyword>
<dbReference type="EMBL" id="DRMS01000424">
    <property type="protein sequence ID" value="HFC93378.1"/>
    <property type="molecule type" value="Genomic_DNA"/>
</dbReference>
<evidence type="ECO:0000313" key="2">
    <source>
        <dbReference type="EMBL" id="HFC93378.1"/>
    </source>
</evidence>
<dbReference type="Proteomes" id="UP000885750">
    <property type="component" value="Unassembled WGS sequence"/>
</dbReference>
<comment type="caution">
    <text evidence="2">The sequence shown here is derived from an EMBL/GenBank/DDBJ whole genome shotgun (WGS) entry which is preliminary data.</text>
</comment>
<keyword evidence="2" id="KW-0067">ATP-binding</keyword>
<feature type="transmembrane region" description="Helical" evidence="1">
    <location>
        <begin position="356"/>
        <end position="377"/>
    </location>
</feature>
<gene>
    <name evidence="2" type="ORF">ENJ51_11270</name>
</gene>
<dbReference type="AlphaFoldDB" id="A0A7V2T4F6"/>
<dbReference type="GO" id="GO:0004386">
    <property type="term" value="F:helicase activity"/>
    <property type="evidence" value="ECO:0007669"/>
    <property type="project" value="UniProtKB-KW"/>
</dbReference>
<reference evidence="2" key="1">
    <citation type="journal article" date="2020" name="mSystems">
        <title>Genome- and Community-Level Interaction Insights into Carbon Utilization and Element Cycling Functions of Hydrothermarchaeota in Hydrothermal Sediment.</title>
        <authorList>
            <person name="Zhou Z."/>
            <person name="Liu Y."/>
            <person name="Xu W."/>
            <person name="Pan J."/>
            <person name="Luo Z.H."/>
            <person name="Li M."/>
        </authorList>
    </citation>
    <scope>NUCLEOTIDE SEQUENCE [LARGE SCALE GENOMIC DNA]</scope>
    <source>
        <strain evidence="2">HyVt-493</strain>
    </source>
</reference>
<name>A0A7V2T4F6_LEUMU</name>
<protein>
    <submittedName>
        <fullName evidence="2">Primosomal protein N' (Replication factor Y) -superfamily II helicase</fullName>
    </submittedName>
</protein>
<keyword evidence="2" id="KW-0378">Hydrolase</keyword>
<proteinExistence type="predicted"/>
<accession>A0A7V2T4F6</accession>
<dbReference type="PANTHER" id="PTHR37826">
    <property type="entry name" value="FLOTILLIN BAND_7_5 DOMAIN PROTEIN"/>
    <property type="match status" value="1"/>
</dbReference>
<evidence type="ECO:0000256" key="1">
    <source>
        <dbReference type="SAM" id="Phobius"/>
    </source>
</evidence>
<keyword evidence="1" id="KW-1133">Transmembrane helix</keyword>
<dbReference type="PANTHER" id="PTHR37826:SF3">
    <property type="entry name" value="J DOMAIN-CONTAINING PROTEIN"/>
    <property type="match status" value="1"/>
</dbReference>